<feature type="compositionally biased region" description="Gly residues" evidence="1">
    <location>
        <begin position="286"/>
        <end position="353"/>
    </location>
</feature>
<reference evidence="2 3" key="1">
    <citation type="submission" date="2020-08" db="EMBL/GenBank/DDBJ databases">
        <title>Sequencing the genomes of 1000 actinobacteria strains.</title>
        <authorList>
            <person name="Klenk H.-P."/>
        </authorList>
    </citation>
    <scope>NUCLEOTIDE SEQUENCE [LARGE SCALE GENOMIC DNA]</scope>
    <source>
        <strain evidence="2 3">DSM 45859</strain>
    </source>
</reference>
<keyword evidence="3" id="KW-1185">Reference proteome</keyword>
<dbReference type="AlphaFoldDB" id="A0A840IU17"/>
<feature type="region of interest" description="Disordered" evidence="1">
    <location>
        <begin position="111"/>
        <end position="130"/>
    </location>
</feature>
<evidence type="ECO:0000313" key="3">
    <source>
        <dbReference type="Proteomes" id="UP000581769"/>
    </source>
</evidence>
<feature type="region of interest" description="Disordered" evidence="1">
    <location>
        <begin position="162"/>
        <end position="406"/>
    </location>
</feature>
<feature type="compositionally biased region" description="Polar residues" evidence="1">
    <location>
        <begin position="195"/>
        <end position="228"/>
    </location>
</feature>
<organism evidence="2 3">
    <name type="scientific">Amycolatopsis jiangsuensis</name>
    <dbReference type="NCBI Taxonomy" id="1181879"/>
    <lineage>
        <taxon>Bacteria</taxon>
        <taxon>Bacillati</taxon>
        <taxon>Actinomycetota</taxon>
        <taxon>Actinomycetes</taxon>
        <taxon>Pseudonocardiales</taxon>
        <taxon>Pseudonocardiaceae</taxon>
        <taxon>Amycolatopsis</taxon>
    </lineage>
</organism>
<dbReference type="Proteomes" id="UP000581769">
    <property type="component" value="Unassembled WGS sequence"/>
</dbReference>
<accession>A0A840IU17</accession>
<proteinExistence type="predicted"/>
<feature type="compositionally biased region" description="Polar residues" evidence="1">
    <location>
        <begin position="42"/>
        <end position="58"/>
    </location>
</feature>
<feature type="compositionally biased region" description="Gly residues" evidence="1">
    <location>
        <begin position="362"/>
        <end position="371"/>
    </location>
</feature>
<gene>
    <name evidence="2" type="ORF">BJY18_002133</name>
</gene>
<feature type="region of interest" description="Disordered" evidence="1">
    <location>
        <begin position="29"/>
        <end position="60"/>
    </location>
</feature>
<evidence type="ECO:0000256" key="1">
    <source>
        <dbReference type="SAM" id="MobiDB-lite"/>
    </source>
</evidence>
<name>A0A840IU17_9PSEU</name>
<dbReference type="InterPro" id="IPR038332">
    <property type="entry name" value="PPE_sf"/>
</dbReference>
<dbReference type="RefSeq" id="WP_184779805.1">
    <property type="nucleotide sequence ID" value="NZ_JACHMG010000001.1"/>
</dbReference>
<feature type="compositionally biased region" description="Polar residues" evidence="1">
    <location>
        <begin position="163"/>
        <end position="175"/>
    </location>
</feature>
<dbReference type="Gene3D" id="1.20.1260.20">
    <property type="entry name" value="PPE superfamily"/>
    <property type="match status" value="1"/>
</dbReference>
<evidence type="ECO:0000313" key="2">
    <source>
        <dbReference type="EMBL" id="MBB4684648.1"/>
    </source>
</evidence>
<feature type="compositionally biased region" description="Low complexity" evidence="1">
    <location>
        <begin position="372"/>
        <end position="381"/>
    </location>
</feature>
<comment type="caution">
    <text evidence="2">The sequence shown here is derived from an EMBL/GenBank/DDBJ whole genome shotgun (WGS) entry which is preliminary data.</text>
</comment>
<sequence>MSGPADAVRAWMQLQQKEGKLILPGELVRRVKSGPGPGSLGEAQQVSMSQASEQQGIESDTRAIVARLEAAWSGQSGDAARGGLQPLTQAATAASAALGTGQNTLTDQSHAFQSTRDSMQDVTDSPPERDAVDVLTVWDTDTEDQINKNNAAIQQNKQIYDGFTSTSDGHAQTMPTEYGQMPDAQGDFSIGDPSGTGNQQSANSGHSAFQPHSSGPGSSAQDGSSVSPPVQYHPGNVGSGSAGNVQVPAAQGSGGDGTHTSGVVPPPASGPVGGWSGDPSRLNPIGPGGGGSSSYGPGSGLGGGSGFSGGFAPGVSGPGEPGTGGRTPGMTGGGSRSGGLGGAGRSTGSGGRFGAAEEPMTRGGGGTGASGARGANGMPMGAAGGKGNKEEDKEKKSASYLLEPDPNALFGYDGKAVPPVIGK</sequence>
<dbReference type="SUPFAM" id="SSF140459">
    <property type="entry name" value="PE/PPE dimer-like"/>
    <property type="match status" value="1"/>
</dbReference>
<dbReference type="EMBL" id="JACHMG010000001">
    <property type="protein sequence ID" value="MBB4684648.1"/>
    <property type="molecule type" value="Genomic_DNA"/>
</dbReference>
<feature type="compositionally biased region" description="Polar residues" evidence="1">
    <location>
        <begin position="111"/>
        <end position="123"/>
    </location>
</feature>
<feature type="compositionally biased region" description="Basic and acidic residues" evidence="1">
    <location>
        <begin position="387"/>
        <end position="397"/>
    </location>
</feature>
<protein>
    <submittedName>
        <fullName evidence="2">Uncharacterized protein YukE</fullName>
    </submittedName>
</protein>